<protein>
    <submittedName>
        <fullName evidence="3">Type II toxin-antitoxin system mRNA interferase toxin, RelE/StbE family</fullName>
    </submittedName>
</protein>
<reference evidence="4" key="1">
    <citation type="journal article" date="2018" name="Front. Microbiol.">
        <title>Genome-Based Analysis Reveals the Taxonomy and Diversity of the Family Idiomarinaceae.</title>
        <authorList>
            <person name="Liu Y."/>
            <person name="Lai Q."/>
            <person name="Shao Z."/>
        </authorList>
    </citation>
    <scope>NUCLEOTIDE SEQUENCE [LARGE SCALE GENOMIC DNA]</scope>
    <source>
        <strain evidence="4">R22</strain>
    </source>
</reference>
<sequence>MIYWEEDALKDRERIFEFLYSFNPIVAEQTDSVIQSKIETLLEQPYIGVKRENIKGRLLILPDISMLVPYYIDGTKIRVLRVLHEKQQFPFT</sequence>
<dbReference type="PANTHER" id="PTHR33755:SF5">
    <property type="entry name" value="TYPE II TOXIN-ANTITOXIN SYSTEM RELE_PARE FAMILY TOXIN"/>
    <property type="match status" value="1"/>
</dbReference>
<dbReference type="PANTHER" id="PTHR33755">
    <property type="entry name" value="TOXIN PARE1-RELATED"/>
    <property type="match status" value="1"/>
</dbReference>
<dbReference type="EMBL" id="PIQC01000004">
    <property type="protein sequence ID" value="RUO69486.1"/>
    <property type="molecule type" value="Genomic_DNA"/>
</dbReference>
<dbReference type="InterPro" id="IPR035093">
    <property type="entry name" value="RelE/ParE_toxin_dom_sf"/>
</dbReference>
<dbReference type="RefSeq" id="WP_126781260.1">
    <property type="nucleotide sequence ID" value="NZ_PIQC01000004.1"/>
</dbReference>
<dbReference type="AlphaFoldDB" id="A0A432YZX6"/>
<dbReference type="Gene3D" id="3.30.2310.20">
    <property type="entry name" value="RelE-like"/>
    <property type="match status" value="1"/>
</dbReference>
<evidence type="ECO:0000313" key="3">
    <source>
        <dbReference type="EMBL" id="RUO69486.1"/>
    </source>
</evidence>
<evidence type="ECO:0000256" key="2">
    <source>
        <dbReference type="ARBA" id="ARBA00022649"/>
    </source>
</evidence>
<dbReference type="InterPro" id="IPR007712">
    <property type="entry name" value="RelE/ParE_toxin"/>
</dbReference>
<name>A0A432YZX6_9GAMM</name>
<keyword evidence="2" id="KW-1277">Toxin-antitoxin system</keyword>
<organism evidence="3 4">
    <name type="scientific">Idiomarina ramblicola</name>
    <dbReference type="NCBI Taxonomy" id="263724"/>
    <lineage>
        <taxon>Bacteria</taxon>
        <taxon>Pseudomonadati</taxon>
        <taxon>Pseudomonadota</taxon>
        <taxon>Gammaproteobacteria</taxon>
        <taxon>Alteromonadales</taxon>
        <taxon>Idiomarinaceae</taxon>
        <taxon>Idiomarina</taxon>
    </lineage>
</organism>
<dbReference type="NCBIfam" id="TIGR02385">
    <property type="entry name" value="RelE_StbE"/>
    <property type="match status" value="1"/>
</dbReference>
<dbReference type="Proteomes" id="UP000288058">
    <property type="component" value="Unassembled WGS sequence"/>
</dbReference>
<keyword evidence="4" id="KW-1185">Reference proteome</keyword>
<comment type="similarity">
    <text evidence="1">Belongs to the RelE toxin family.</text>
</comment>
<proteinExistence type="inferred from homology"/>
<accession>A0A432YZX6</accession>
<dbReference type="Pfam" id="PF05016">
    <property type="entry name" value="ParE_toxin"/>
    <property type="match status" value="1"/>
</dbReference>
<evidence type="ECO:0000313" key="4">
    <source>
        <dbReference type="Proteomes" id="UP000288058"/>
    </source>
</evidence>
<dbReference type="OrthoDB" id="6239274at2"/>
<comment type="caution">
    <text evidence="3">The sequence shown here is derived from an EMBL/GenBank/DDBJ whole genome shotgun (WGS) entry which is preliminary data.</text>
</comment>
<dbReference type="InterPro" id="IPR051803">
    <property type="entry name" value="TA_system_RelE-like_toxin"/>
</dbReference>
<gene>
    <name evidence="3" type="ORF">CWI78_06085</name>
</gene>
<evidence type="ECO:0000256" key="1">
    <source>
        <dbReference type="ARBA" id="ARBA00006226"/>
    </source>
</evidence>